<sequence>MGNTQSAEAPRRHRKLSKPPVCTYASAAGLPYTATAVTPHHEHFSNSYLVGSLPPPPKKASSTRVAPAGIGIAVPVDDVPSPLSSPTCRDVRRDSMPRNGVLRSQSVQSEQSPRMPSSVDRSRASSIAHDGTHRSLTRAESMPMTALRGSASYDTRSPEGRQLLNAKQLPSEPIITFESRSELSQDMTDDTNNGNQSAGTPISRTNSDVSLYMPMRRRSVIQKPGVATRAHHSNHPISAKSSFRNSHPPSPSQTRHNSIESDLVRRMSLPSIPSRTQSPERVTTPTEADYRQLGGMKFGSLRITNGAPVATPVPEDDVNAKGVSESAWVSPREDYFDDVVDPSTLAKPNVAELSEPVTSGQPVTAARGSVAEQLSGPAKSRTCGSEMSEKGNADSFPVAEVLDVREDPNAKPSPEKIQLELENKMLKGLTRTDSGFIPSPSSESTRPAASKVDSGYSSNVSLRSLPSLRSAATDRSTMTSDRLDSDVTGISSPSDSNSTRTSSLAPSQTHNRLPIHLEVPPLSTDDEASTCPTTPTSPTSQTTRSFSSFALGSRRRLSSLTSTKSEVRTSKSGQEVPVPIIITDAHTEKQLSCPPRSDDATGRKLYRFLSGTHKKGPPKVRKIRTIEREDPTNPPPAQENLRGLVAGIKSTPQTPGLRGEPSKDTLQTILSEGNQDPKNGIERQKDAAAGGANPETPRKISRRHSWRQSFAQMFGSRSPSVAPVAEHEAETPQTTQPRPTSGVERRATQPSITRSPRNVGPRQVPRKHSSSSSNSASPTKASMPRSALRDRRDKPELAHLRTNVSAPNLSETRRSPHSPARSELNSALRTRTSPPVSMQTRSTKPSRGKVQGHSRSMTPAHPLNSSRPTSSRRLSLPQDLSRSTLQSRHSTQAVQGHAEPRSPNWSKAMALDAGSQQVQAAQQPRVLSYSSTGVQQSVMTTSQVRQHRRASAPPQGFQASNVPRSRSHTTLSQQQQQLQIQQQQQQQFEIQQRHQQQLQLQQHQQQLQIQQQQLHQQQLQQQQLQQQQLQQRVRHQSQPSLQAWAPVEAYSLNQQLQQNYMLQNPGVIYGTPNMIQQHPDIYVTNPGAGYTVHRRASSQGSAYGRNPPFRVLHSYNSPAYRGAPIWG</sequence>
<evidence type="ECO:0000313" key="2">
    <source>
        <dbReference type="Proteomes" id="UP000830768"/>
    </source>
</evidence>
<evidence type="ECO:0000313" key="1">
    <source>
        <dbReference type="EMBL" id="UPK91034.1"/>
    </source>
</evidence>
<organism evidence="1 2">
    <name type="scientific">Fusarium solani subsp. cucurbitae</name>
    <name type="common">Neocosmosporum cucurbitae</name>
    <dbReference type="NCBI Taxonomy" id="2747967"/>
    <lineage>
        <taxon>Eukaryota</taxon>
        <taxon>Fungi</taxon>
        <taxon>Dikarya</taxon>
        <taxon>Ascomycota</taxon>
        <taxon>Pezizomycotina</taxon>
        <taxon>Sordariomycetes</taxon>
        <taxon>Hypocreomycetidae</taxon>
        <taxon>Hypocreales</taxon>
        <taxon>Nectriaceae</taxon>
        <taxon>Fusarium</taxon>
        <taxon>Fusarium solani species complex</taxon>
    </lineage>
</organism>
<accession>A0ACD3YPZ9</accession>
<reference evidence="1" key="1">
    <citation type="submission" date="2021-11" db="EMBL/GenBank/DDBJ databases">
        <title>Fusarium solani-melongenae Genome sequencing and assembly.</title>
        <authorList>
            <person name="Xie S."/>
            <person name="Huang L."/>
            <person name="Zhang X."/>
        </authorList>
    </citation>
    <scope>NUCLEOTIDE SEQUENCE</scope>
    <source>
        <strain evidence="1">CRI 24-3</strain>
    </source>
</reference>
<dbReference type="EMBL" id="CP090031">
    <property type="protein sequence ID" value="UPK91034.1"/>
    <property type="molecule type" value="Genomic_DNA"/>
</dbReference>
<proteinExistence type="predicted"/>
<keyword evidence="2" id="KW-1185">Reference proteome</keyword>
<dbReference type="Proteomes" id="UP000830768">
    <property type="component" value="Chromosome 2"/>
</dbReference>
<name>A0ACD3YPZ9_FUSSC</name>
<protein>
    <submittedName>
        <fullName evidence="1">Uncharacterized protein</fullName>
    </submittedName>
</protein>
<gene>
    <name evidence="1" type="ORF">LCI18_001969</name>
</gene>